<feature type="domain" description="GHMP kinase C-terminal" evidence="14">
    <location>
        <begin position="286"/>
        <end position="364"/>
    </location>
</feature>
<evidence type="ECO:0000256" key="2">
    <source>
        <dbReference type="ARBA" id="ARBA00022490"/>
    </source>
</evidence>
<evidence type="ECO:0000256" key="7">
    <source>
        <dbReference type="ARBA" id="ARBA00022840"/>
    </source>
</evidence>
<dbReference type="Gene3D" id="3.30.230.10">
    <property type="match status" value="1"/>
</dbReference>
<feature type="binding site" evidence="11">
    <location>
        <begin position="125"/>
        <end position="131"/>
    </location>
    <ligand>
        <name>ATP</name>
        <dbReference type="ChEBI" id="CHEBI:30616"/>
    </ligand>
</feature>
<dbReference type="InterPro" id="IPR006203">
    <property type="entry name" value="GHMP_knse_ATP-bd_CS"/>
</dbReference>
<dbReference type="PIRSF" id="PIRSF000530">
    <property type="entry name" value="Galactokinase"/>
    <property type="match status" value="1"/>
</dbReference>
<evidence type="ECO:0000256" key="12">
    <source>
        <dbReference type="NCBIfam" id="TIGR00131"/>
    </source>
</evidence>
<keyword evidence="6 11" id="KW-0418">Kinase</keyword>
<evidence type="ECO:0000256" key="3">
    <source>
        <dbReference type="ARBA" id="ARBA00022679"/>
    </source>
</evidence>
<evidence type="ECO:0000259" key="15">
    <source>
        <dbReference type="Pfam" id="PF10509"/>
    </source>
</evidence>
<evidence type="ECO:0000256" key="6">
    <source>
        <dbReference type="ARBA" id="ARBA00022777"/>
    </source>
</evidence>
<feature type="domain" description="GHMP kinase N-terminal" evidence="13">
    <location>
        <begin position="94"/>
        <end position="183"/>
    </location>
</feature>
<keyword evidence="9 11" id="KW-0299">Galactose metabolism</keyword>
<dbReference type="RefSeq" id="WP_209366124.1">
    <property type="nucleotide sequence ID" value="NZ_CP046956.1"/>
</dbReference>
<dbReference type="Pfam" id="PF00288">
    <property type="entry name" value="GHMP_kinases_N"/>
    <property type="match status" value="1"/>
</dbReference>
<evidence type="ECO:0000256" key="5">
    <source>
        <dbReference type="ARBA" id="ARBA00022741"/>
    </source>
</evidence>
<evidence type="ECO:0000259" key="14">
    <source>
        <dbReference type="Pfam" id="PF08544"/>
    </source>
</evidence>
<keyword evidence="8 11" id="KW-0460">Magnesium</keyword>
<dbReference type="GO" id="GO:0004335">
    <property type="term" value="F:galactokinase activity"/>
    <property type="evidence" value="ECO:0007669"/>
    <property type="project" value="UniProtKB-EC"/>
</dbReference>
<reference evidence="16 17" key="1">
    <citation type="submission" date="2019-12" db="EMBL/GenBank/DDBJ databases">
        <title>The whole genome sequencing of a strain isolated from a Mars analog, Dalangtan Playa.</title>
        <authorList>
            <person name="Huang T."/>
        </authorList>
    </citation>
    <scope>NUCLEOTIDE SEQUENCE [LARGE SCALE GENOMIC DNA]</scope>
    <source>
        <strain evidence="16 17">DP4-553-S</strain>
    </source>
</reference>
<comment type="subcellular location">
    <subcellularLocation>
        <location evidence="11">Cytoplasm</location>
    </subcellularLocation>
</comment>
<dbReference type="InterPro" id="IPR013750">
    <property type="entry name" value="GHMP_kinase_C_dom"/>
</dbReference>
<comment type="similarity">
    <text evidence="1 11">Belongs to the GHMP kinase family. GalK subfamily.</text>
</comment>
<dbReference type="InterPro" id="IPR014721">
    <property type="entry name" value="Ribsml_uS5_D2-typ_fold_subgr"/>
</dbReference>
<dbReference type="Pfam" id="PF08544">
    <property type="entry name" value="GHMP_kinases_C"/>
    <property type="match status" value="1"/>
</dbReference>
<dbReference type="InterPro" id="IPR020568">
    <property type="entry name" value="Ribosomal_Su5_D2-typ_SF"/>
</dbReference>
<dbReference type="EC" id="2.7.1.6" evidence="11 12"/>
<dbReference type="Pfam" id="PF10509">
    <property type="entry name" value="GalKase_gal_bdg"/>
    <property type="match status" value="1"/>
</dbReference>
<proteinExistence type="inferred from homology"/>
<evidence type="ECO:0000256" key="4">
    <source>
        <dbReference type="ARBA" id="ARBA00022723"/>
    </source>
</evidence>
<dbReference type="PANTHER" id="PTHR10457:SF7">
    <property type="entry name" value="GALACTOKINASE-RELATED"/>
    <property type="match status" value="1"/>
</dbReference>
<dbReference type="PROSITE" id="PS00106">
    <property type="entry name" value="GALACTOKINASE"/>
    <property type="match status" value="1"/>
</dbReference>
<keyword evidence="7 11" id="KW-0067">ATP-binding</keyword>
<dbReference type="InterPro" id="IPR019741">
    <property type="entry name" value="Galactokinase_CS"/>
</dbReference>
<keyword evidence="5 11" id="KW-0547">Nucleotide-binding</keyword>
<evidence type="ECO:0000256" key="1">
    <source>
        <dbReference type="ARBA" id="ARBA00006566"/>
    </source>
</evidence>
<dbReference type="EMBL" id="CP046956">
    <property type="protein sequence ID" value="QTN01003.1"/>
    <property type="molecule type" value="Genomic_DNA"/>
</dbReference>
<evidence type="ECO:0000256" key="9">
    <source>
        <dbReference type="ARBA" id="ARBA00023144"/>
    </source>
</evidence>
<dbReference type="PROSITE" id="PS00627">
    <property type="entry name" value="GHMP_KINASES_ATP"/>
    <property type="match status" value="1"/>
</dbReference>
<feature type="binding site" evidence="11">
    <location>
        <position position="163"/>
    </location>
    <ligand>
        <name>Mg(2+)</name>
        <dbReference type="ChEBI" id="CHEBI:18420"/>
    </ligand>
</feature>
<feature type="binding site" evidence="11">
    <location>
        <begin position="34"/>
        <end position="37"/>
    </location>
    <ligand>
        <name>substrate</name>
    </ligand>
</feature>
<dbReference type="PRINTS" id="PR00473">
    <property type="entry name" value="GALCTOKINASE"/>
</dbReference>
<comment type="catalytic activity">
    <reaction evidence="11">
        <text>alpha-D-galactose + ATP = alpha-D-galactose 1-phosphate + ADP + H(+)</text>
        <dbReference type="Rhea" id="RHEA:13553"/>
        <dbReference type="ChEBI" id="CHEBI:15378"/>
        <dbReference type="ChEBI" id="CHEBI:28061"/>
        <dbReference type="ChEBI" id="CHEBI:30616"/>
        <dbReference type="ChEBI" id="CHEBI:58336"/>
        <dbReference type="ChEBI" id="CHEBI:456216"/>
        <dbReference type="EC" id="2.7.1.6"/>
    </reaction>
</comment>
<dbReference type="Gene3D" id="3.30.70.890">
    <property type="entry name" value="GHMP kinase, C-terminal domain"/>
    <property type="match status" value="1"/>
</dbReference>
<evidence type="ECO:0000259" key="13">
    <source>
        <dbReference type="Pfam" id="PF00288"/>
    </source>
</evidence>
<feature type="binding site" evidence="11">
    <location>
        <position position="225"/>
    </location>
    <ligand>
        <name>substrate</name>
    </ligand>
</feature>
<evidence type="ECO:0000256" key="8">
    <source>
        <dbReference type="ARBA" id="ARBA00022842"/>
    </source>
</evidence>
<accession>A0ABX7VVL7</accession>
<feature type="binding site" evidence="11">
    <location>
        <position position="68"/>
    </location>
    <ligand>
        <name>ATP</name>
        <dbReference type="ChEBI" id="CHEBI:30616"/>
    </ligand>
</feature>
<keyword evidence="17" id="KW-1185">Reference proteome</keyword>
<dbReference type="InterPro" id="IPR000705">
    <property type="entry name" value="Galactokinase"/>
</dbReference>
<organism evidence="16 17">
    <name type="scientific">Sediminibacillus dalangtanensis</name>
    <dbReference type="NCBI Taxonomy" id="2729421"/>
    <lineage>
        <taxon>Bacteria</taxon>
        <taxon>Bacillati</taxon>
        <taxon>Bacillota</taxon>
        <taxon>Bacilli</taxon>
        <taxon>Bacillales</taxon>
        <taxon>Bacillaceae</taxon>
        <taxon>Sediminibacillus</taxon>
    </lineage>
</organism>
<dbReference type="InterPro" id="IPR006206">
    <property type="entry name" value="Mevalonate/galactokinase"/>
</dbReference>
<evidence type="ECO:0000256" key="11">
    <source>
        <dbReference type="HAMAP-Rule" id="MF_00246"/>
    </source>
</evidence>
<dbReference type="InterPro" id="IPR019539">
    <property type="entry name" value="GalKase_N"/>
</dbReference>
<keyword evidence="2 11" id="KW-0963">Cytoplasm</keyword>
<dbReference type="HAMAP" id="MF_00246">
    <property type="entry name" value="Galactokinase"/>
    <property type="match status" value="1"/>
</dbReference>
<evidence type="ECO:0000313" key="17">
    <source>
        <dbReference type="Proteomes" id="UP000665043"/>
    </source>
</evidence>
<sequence length="398" mass="44758">METQQLIRTFQRIFQTRKQPSTFFAPGRINLIGEHTDYNGGHVFPASISFGTYAAATRRDDQTIRLYSVNFSETGIIECEMDQLDYQEKDQWANYPKGMINYLMKEGLTISSGADILFWGDIPNGAGLSSSASIEMVTGVVAESLYDLAIDRIRMIQLGQKVENEYIGVNSGIMDQFAIGMGKKNHAILLDCQSLDYSYAPVQLNGYIVMIINTNKRRELAGSKYNERRMECERALADLQKVIGISSLGDLTEEQFEANKHAIQHAPDRKRAKHAVYENRRTLKALQSLKANDLAHFGELMNQSHISLQEDYEVTGKELDAIVEAAWRQPGVLGARMTGAGFGGCAIAIVPEKEVESFRENVNHIYREQVGYDATFYPATISDGAKQLEKNPEKEWDR</sequence>
<feature type="binding site" evidence="11">
    <location>
        <position position="131"/>
    </location>
    <ligand>
        <name>Mg(2+)</name>
        <dbReference type="ChEBI" id="CHEBI:18420"/>
    </ligand>
</feature>
<comment type="pathway">
    <text evidence="11">Carbohydrate metabolism; galactose metabolism.</text>
</comment>
<protein>
    <recommendedName>
        <fullName evidence="11 12">Galactokinase</fullName>
        <ecNumber evidence="11 12">2.7.1.6</ecNumber>
    </recommendedName>
    <alternativeName>
        <fullName evidence="11">Galactose kinase</fullName>
    </alternativeName>
</protein>
<feature type="active site" description="Proton acceptor" evidence="11">
    <location>
        <position position="175"/>
    </location>
</feature>
<dbReference type="NCBIfam" id="TIGR00131">
    <property type="entry name" value="gal_kin"/>
    <property type="match status" value="1"/>
</dbReference>
<dbReference type="InterPro" id="IPR022963">
    <property type="entry name" value="Galactokinase_bac"/>
</dbReference>
<evidence type="ECO:0000313" key="16">
    <source>
        <dbReference type="EMBL" id="QTN01003.1"/>
    </source>
</evidence>
<dbReference type="PRINTS" id="PR00959">
    <property type="entry name" value="MEVGALKINASE"/>
</dbReference>
<feature type="site" description="Transition state stabilizer" evidence="11">
    <location>
        <position position="28"/>
    </location>
</feature>
<name>A0ABX7VVL7_9BACI</name>
<feature type="domain" description="Galactokinase N-terminal" evidence="15">
    <location>
        <begin position="9"/>
        <end position="57"/>
    </location>
</feature>
<dbReference type="InterPro" id="IPR036554">
    <property type="entry name" value="GHMP_kinase_C_sf"/>
</dbReference>
<comment type="function">
    <text evidence="11">Catalyzes the transfer of the gamma-phosphate of ATP to D-galactose to form alpha-D-galactose-1-phosphate (Gal-1-P).</text>
</comment>
<gene>
    <name evidence="11" type="primary">galK</name>
    <name evidence="16" type="ORF">ERJ70_17945</name>
</gene>
<dbReference type="InterPro" id="IPR006204">
    <property type="entry name" value="GHMP_kinase_N_dom"/>
</dbReference>
<dbReference type="Proteomes" id="UP000665043">
    <property type="component" value="Chromosome"/>
</dbReference>
<keyword evidence="3 11" id="KW-0808">Transferase</keyword>
<dbReference type="SUPFAM" id="SSF54211">
    <property type="entry name" value="Ribosomal protein S5 domain 2-like"/>
    <property type="match status" value="1"/>
</dbReference>
<dbReference type="NCBIfam" id="NF003705">
    <property type="entry name" value="PRK05322.1"/>
    <property type="match status" value="1"/>
</dbReference>
<dbReference type="SUPFAM" id="SSF55060">
    <property type="entry name" value="GHMP Kinase, C-terminal domain"/>
    <property type="match status" value="1"/>
</dbReference>
<evidence type="ECO:0000256" key="10">
    <source>
        <dbReference type="ARBA" id="ARBA00023277"/>
    </source>
</evidence>
<dbReference type="PANTHER" id="PTHR10457">
    <property type="entry name" value="MEVALONATE KINASE/GALACTOKINASE"/>
    <property type="match status" value="1"/>
</dbReference>
<keyword evidence="4 11" id="KW-0479">Metal-binding</keyword>
<keyword evidence="10 11" id="KW-0119">Carbohydrate metabolism</keyword>